<reference evidence="2" key="1">
    <citation type="submission" date="2025-08" db="UniProtKB">
        <authorList>
            <consortium name="RefSeq"/>
        </authorList>
    </citation>
    <scope>IDENTIFICATION</scope>
</reference>
<gene>
    <name evidence="2" type="primary">LOC106818472</name>
</gene>
<dbReference type="RefSeq" id="XP_014678661.1">
    <property type="nucleotide sequence ID" value="XM_014823175.1"/>
</dbReference>
<accession>A0ABM1F2J0</accession>
<proteinExistence type="predicted"/>
<name>A0ABM1F2J0_PRICU</name>
<evidence type="ECO:0000313" key="1">
    <source>
        <dbReference type="Proteomes" id="UP000695022"/>
    </source>
</evidence>
<evidence type="ECO:0000313" key="2">
    <source>
        <dbReference type="RefSeq" id="XP_014678661.1"/>
    </source>
</evidence>
<protein>
    <submittedName>
        <fullName evidence="2">Uncharacterized protein LOC106818472</fullName>
    </submittedName>
</protein>
<dbReference type="GeneID" id="106818472"/>
<organism evidence="1 2">
    <name type="scientific">Priapulus caudatus</name>
    <name type="common">Priapulid worm</name>
    <dbReference type="NCBI Taxonomy" id="37621"/>
    <lineage>
        <taxon>Eukaryota</taxon>
        <taxon>Metazoa</taxon>
        <taxon>Ecdysozoa</taxon>
        <taxon>Scalidophora</taxon>
        <taxon>Priapulida</taxon>
        <taxon>Priapulimorpha</taxon>
        <taxon>Priapulimorphida</taxon>
        <taxon>Priapulidae</taxon>
        <taxon>Priapulus</taxon>
    </lineage>
</organism>
<keyword evidence="1" id="KW-1185">Reference proteome</keyword>
<sequence>MRRVRCLPPTDRLRDLRLLQGTALPGGRTRNRRGAILSCATLTVTALPIAWPVRLQSSGGTGLLVLHRHIMTFLLAFKDQLGINRWMHYRVFYALYLHENTMTEHTRSDIASTLHGSNKGQQCISRYGSVQQNGSKIFPKNVDCRTGHSLAYGPAGRRYIYAAGLFI</sequence>
<dbReference type="Proteomes" id="UP000695022">
    <property type="component" value="Unplaced"/>
</dbReference>